<reference evidence="1" key="1">
    <citation type="submission" date="2019-12" db="EMBL/GenBank/DDBJ databases">
        <title>Genome sequencing and annotation of Brassica cretica.</title>
        <authorList>
            <person name="Studholme D.J."/>
            <person name="Sarris P."/>
        </authorList>
    </citation>
    <scope>NUCLEOTIDE SEQUENCE</scope>
    <source>
        <strain evidence="1">PFS-109/04</strain>
        <tissue evidence="1">Leaf</tissue>
    </source>
</reference>
<dbReference type="AlphaFoldDB" id="A0A8S9SNV7"/>
<proteinExistence type="predicted"/>
<organism evidence="1 2">
    <name type="scientific">Brassica cretica</name>
    <name type="common">Mustard</name>
    <dbReference type="NCBI Taxonomy" id="69181"/>
    <lineage>
        <taxon>Eukaryota</taxon>
        <taxon>Viridiplantae</taxon>
        <taxon>Streptophyta</taxon>
        <taxon>Embryophyta</taxon>
        <taxon>Tracheophyta</taxon>
        <taxon>Spermatophyta</taxon>
        <taxon>Magnoliopsida</taxon>
        <taxon>eudicotyledons</taxon>
        <taxon>Gunneridae</taxon>
        <taxon>Pentapetalae</taxon>
        <taxon>rosids</taxon>
        <taxon>malvids</taxon>
        <taxon>Brassicales</taxon>
        <taxon>Brassicaceae</taxon>
        <taxon>Brassiceae</taxon>
        <taxon>Brassica</taxon>
    </lineage>
</organism>
<accession>A0A8S9SNV7</accession>
<name>A0A8S9SNV7_BRACR</name>
<evidence type="ECO:0000313" key="2">
    <source>
        <dbReference type="Proteomes" id="UP000712600"/>
    </source>
</evidence>
<evidence type="ECO:0000313" key="1">
    <source>
        <dbReference type="EMBL" id="KAF3602518.1"/>
    </source>
</evidence>
<comment type="caution">
    <text evidence="1">The sequence shown here is derived from an EMBL/GenBank/DDBJ whole genome shotgun (WGS) entry which is preliminary data.</text>
</comment>
<dbReference type="EMBL" id="QGKX02000004">
    <property type="protein sequence ID" value="KAF3602518.1"/>
    <property type="molecule type" value="Genomic_DNA"/>
</dbReference>
<gene>
    <name evidence="1" type="ORF">F2Q69_00038925</name>
</gene>
<sequence>MSSVQLQFSSISAPAVSDSRFDVMSLSFSRHRFRSIDSSGVLCDLSLHLGGDCSLLLAIFRLLIFISVRRISDS</sequence>
<protein>
    <submittedName>
        <fullName evidence="1">Uncharacterized protein</fullName>
    </submittedName>
</protein>
<dbReference type="Proteomes" id="UP000712600">
    <property type="component" value="Unassembled WGS sequence"/>
</dbReference>